<evidence type="ECO:0000256" key="1">
    <source>
        <dbReference type="SAM" id="MobiDB-lite"/>
    </source>
</evidence>
<evidence type="ECO:0000313" key="3">
    <source>
        <dbReference type="Proteomes" id="UP000010959"/>
    </source>
</evidence>
<gene>
    <name evidence="2" type="ORF">RBSWK_02700</name>
</gene>
<feature type="region of interest" description="Disordered" evidence="1">
    <location>
        <begin position="20"/>
        <end position="40"/>
    </location>
</feature>
<name>L7CHN8_RHOBT</name>
<dbReference type="PATRIC" id="fig|993516.3.peg.2876"/>
<proteinExistence type="predicted"/>
<evidence type="ECO:0000313" key="2">
    <source>
        <dbReference type="EMBL" id="ELP33365.1"/>
    </source>
</evidence>
<organism evidence="2 3">
    <name type="scientific">Rhodopirellula baltica SWK14</name>
    <dbReference type="NCBI Taxonomy" id="993516"/>
    <lineage>
        <taxon>Bacteria</taxon>
        <taxon>Pseudomonadati</taxon>
        <taxon>Planctomycetota</taxon>
        <taxon>Planctomycetia</taxon>
        <taxon>Pirellulales</taxon>
        <taxon>Pirellulaceae</taxon>
        <taxon>Rhodopirellula</taxon>
    </lineage>
</organism>
<dbReference type="EMBL" id="AMWG01000064">
    <property type="protein sequence ID" value="ELP33365.1"/>
    <property type="molecule type" value="Genomic_DNA"/>
</dbReference>
<dbReference type="AlphaFoldDB" id="L7CHN8"/>
<reference evidence="2 3" key="1">
    <citation type="journal article" date="2013" name="Mar. Genomics">
        <title>Expression of sulfatases in Rhodopirellula baltica and the diversity of sulfatases in the genus Rhodopirellula.</title>
        <authorList>
            <person name="Wegner C.E."/>
            <person name="Richter-Heitmann T."/>
            <person name="Klindworth A."/>
            <person name="Klockow C."/>
            <person name="Richter M."/>
            <person name="Achstetter T."/>
            <person name="Glockner F.O."/>
            <person name="Harder J."/>
        </authorList>
    </citation>
    <scope>NUCLEOTIDE SEQUENCE [LARGE SCALE GENOMIC DNA]</scope>
    <source>
        <strain evidence="2 3">SWK14</strain>
    </source>
</reference>
<accession>L7CHN8</accession>
<protein>
    <submittedName>
        <fullName evidence="2">Uncharacterized protein</fullName>
    </submittedName>
</protein>
<sequence>MTNTRRSISPRIVGIRIQSASGLMDTLPHEPQSPPNIHVK</sequence>
<dbReference type="Proteomes" id="UP000010959">
    <property type="component" value="Unassembled WGS sequence"/>
</dbReference>
<comment type="caution">
    <text evidence="2">The sequence shown here is derived from an EMBL/GenBank/DDBJ whole genome shotgun (WGS) entry which is preliminary data.</text>
</comment>